<evidence type="ECO:0000256" key="1">
    <source>
        <dbReference type="SAM" id="Phobius"/>
    </source>
</evidence>
<dbReference type="SUPFAM" id="SSF49464">
    <property type="entry name" value="Carboxypeptidase regulatory domain-like"/>
    <property type="match status" value="1"/>
</dbReference>
<dbReference type="RefSeq" id="WP_186639751.1">
    <property type="nucleotide sequence ID" value="NZ_JACOAF010000037.1"/>
</dbReference>
<name>A0ABR6VVF4_9BACT</name>
<keyword evidence="3" id="KW-1185">Reference proteome</keyword>
<sequence length="209" mass="23270">MSRNNLPEDWDAQEHPSLEVLRQYQAGELSAAQSHHLERHLVSCEMCSDLLEGMTMAQPARVKLAVRETRGRLKNLLAQKKRKRKVFQWPVWQTAAVLLVLLFAIAEVVYHQYFAGANQGHFKPAPGATQASWQLRGVVLDDAGQAVNGASIQVQGTTTQSITNHRGEFEVAFQTEQAVILVSHPGYVPKEMPVRSSNHPIEITLAKAD</sequence>
<accession>A0ABR6VVF4</accession>
<dbReference type="InterPro" id="IPR041916">
    <property type="entry name" value="Anti_sigma_zinc_sf"/>
</dbReference>
<gene>
    <name evidence="2" type="ORF">H7U12_15805</name>
</gene>
<evidence type="ECO:0000313" key="2">
    <source>
        <dbReference type="EMBL" id="MBC3541159.1"/>
    </source>
</evidence>
<comment type="caution">
    <text evidence="2">The sequence shown here is derived from an EMBL/GenBank/DDBJ whole genome shotgun (WGS) entry which is preliminary data.</text>
</comment>
<proteinExistence type="predicted"/>
<evidence type="ECO:0000313" key="3">
    <source>
        <dbReference type="Proteomes" id="UP000659698"/>
    </source>
</evidence>
<feature type="transmembrane region" description="Helical" evidence="1">
    <location>
        <begin position="89"/>
        <end position="110"/>
    </location>
</feature>
<keyword evidence="1" id="KW-0812">Transmembrane</keyword>
<dbReference type="Pfam" id="PF13715">
    <property type="entry name" value="CarbopepD_reg_2"/>
    <property type="match status" value="1"/>
</dbReference>
<protein>
    <submittedName>
        <fullName evidence="2">Carboxypeptidase-like regulatory domain-containing protein</fullName>
    </submittedName>
</protein>
<keyword evidence="1" id="KW-0472">Membrane</keyword>
<dbReference type="EMBL" id="JACOAF010000037">
    <property type="protein sequence ID" value="MBC3541159.1"/>
    <property type="molecule type" value="Genomic_DNA"/>
</dbReference>
<dbReference type="InterPro" id="IPR008969">
    <property type="entry name" value="CarboxyPept-like_regulatory"/>
</dbReference>
<reference evidence="2 3" key="1">
    <citation type="journal article" date="2019" name="Int. J. Syst. Evol. Microbiol.">
        <title>Rufibacter sediminis sp. nov., isolated from freshwater lake sediment.</title>
        <authorList>
            <person name="Qu J.H."/>
            <person name="Zhang L.J."/>
            <person name="Fu Y.H."/>
            <person name="Li H.F."/>
        </authorList>
    </citation>
    <scope>NUCLEOTIDE SEQUENCE [LARGE SCALE GENOMIC DNA]</scope>
    <source>
        <strain evidence="2 3">H-1</strain>
    </source>
</reference>
<keyword evidence="1" id="KW-1133">Transmembrane helix</keyword>
<dbReference type="Gene3D" id="2.60.40.1120">
    <property type="entry name" value="Carboxypeptidase-like, regulatory domain"/>
    <property type="match status" value="1"/>
</dbReference>
<organism evidence="2 3">
    <name type="scientific">Rufibacter sediminis</name>
    <dbReference type="NCBI Taxonomy" id="2762756"/>
    <lineage>
        <taxon>Bacteria</taxon>
        <taxon>Pseudomonadati</taxon>
        <taxon>Bacteroidota</taxon>
        <taxon>Cytophagia</taxon>
        <taxon>Cytophagales</taxon>
        <taxon>Hymenobacteraceae</taxon>
        <taxon>Rufibacter</taxon>
    </lineage>
</organism>
<dbReference type="Proteomes" id="UP000659698">
    <property type="component" value="Unassembled WGS sequence"/>
</dbReference>
<dbReference type="Gene3D" id="1.10.10.1320">
    <property type="entry name" value="Anti-sigma factor, zinc-finger domain"/>
    <property type="match status" value="1"/>
</dbReference>